<evidence type="ECO:0000313" key="2">
    <source>
        <dbReference type="Proteomes" id="UP001064048"/>
    </source>
</evidence>
<reference evidence="1 2" key="1">
    <citation type="journal article" date="2022" name="Genome Biol. Evol.">
        <title>The Spruce Budworm Genome: Reconstructing the Evolutionary History of Antifreeze Proteins.</title>
        <authorList>
            <person name="Beliveau C."/>
            <person name="Gagne P."/>
            <person name="Picq S."/>
            <person name="Vernygora O."/>
            <person name="Keeling C.I."/>
            <person name="Pinkney K."/>
            <person name="Doucet D."/>
            <person name="Wen F."/>
            <person name="Johnston J.S."/>
            <person name="Maaroufi H."/>
            <person name="Boyle B."/>
            <person name="Laroche J."/>
            <person name="Dewar K."/>
            <person name="Juretic N."/>
            <person name="Blackburn G."/>
            <person name="Nisole A."/>
            <person name="Brunet B."/>
            <person name="Brandao M."/>
            <person name="Lumley L."/>
            <person name="Duan J."/>
            <person name="Quan G."/>
            <person name="Lucarotti C.J."/>
            <person name="Roe A.D."/>
            <person name="Sperling F.A.H."/>
            <person name="Levesque R.C."/>
            <person name="Cusson M."/>
        </authorList>
    </citation>
    <scope>NUCLEOTIDE SEQUENCE [LARGE SCALE GENOMIC DNA]</scope>
    <source>
        <strain evidence="1">Glfc:IPQL:Cfum</strain>
    </source>
</reference>
<feature type="non-terminal residue" evidence="1">
    <location>
        <position position="1"/>
    </location>
</feature>
<accession>A0ACC0JBZ0</accession>
<dbReference type="Proteomes" id="UP001064048">
    <property type="component" value="Chromosome 16"/>
</dbReference>
<dbReference type="EMBL" id="CM046116">
    <property type="protein sequence ID" value="KAI8421616.1"/>
    <property type="molecule type" value="Genomic_DNA"/>
</dbReference>
<gene>
    <name evidence="1" type="ORF">MSG28_009626</name>
</gene>
<comment type="caution">
    <text evidence="1">The sequence shown here is derived from an EMBL/GenBank/DDBJ whole genome shotgun (WGS) entry which is preliminary data.</text>
</comment>
<sequence>WDIKSLLEKIPNLGGVVDLTNTARYYNPADLKTAGVLHVKILMLGRVIPPENKVKQRDIKEDPNQQDLRHIEQRYHSEDLHPDLSDRREIISS</sequence>
<keyword evidence="2" id="KW-1185">Reference proteome</keyword>
<organism evidence="1 2">
    <name type="scientific">Choristoneura fumiferana</name>
    <name type="common">Spruce budworm moth</name>
    <name type="synonym">Archips fumiferana</name>
    <dbReference type="NCBI Taxonomy" id="7141"/>
    <lineage>
        <taxon>Eukaryota</taxon>
        <taxon>Metazoa</taxon>
        <taxon>Ecdysozoa</taxon>
        <taxon>Arthropoda</taxon>
        <taxon>Hexapoda</taxon>
        <taxon>Insecta</taxon>
        <taxon>Pterygota</taxon>
        <taxon>Neoptera</taxon>
        <taxon>Endopterygota</taxon>
        <taxon>Lepidoptera</taxon>
        <taxon>Glossata</taxon>
        <taxon>Ditrysia</taxon>
        <taxon>Tortricoidea</taxon>
        <taxon>Tortricidae</taxon>
        <taxon>Tortricinae</taxon>
        <taxon>Choristoneura</taxon>
    </lineage>
</organism>
<protein>
    <submittedName>
        <fullName evidence="1">Uncharacterized protein</fullName>
    </submittedName>
</protein>
<name>A0ACC0JBZ0_CHOFU</name>
<proteinExistence type="predicted"/>
<evidence type="ECO:0000313" key="1">
    <source>
        <dbReference type="EMBL" id="KAI8421616.1"/>
    </source>
</evidence>